<keyword evidence="3" id="KW-1185">Reference proteome</keyword>
<evidence type="ECO:0000313" key="2">
    <source>
        <dbReference type="EMBL" id="RDW91502.1"/>
    </source>
</evidence>
<dbReference type="Proteomes" id="UP000256328">
    <property type="component" value="Unassembled WGS sequence"/>
</dbReference>
<comment type="caution">
    <text evidence="2">The sequence shown here is derived from an EMBL/GenBank/DDBJ whole genome shotgun (WGS) entry which is preliminary data.</text>
</comment>
<dbReference type="EMBL" id="PDLN01000003">
    <property type="protein sequence ID" value="RDW91502.1"/>
    <property type="molecule type" value="Genomic_DNA"/>
</dbReference>
<name>A0A3D8SYW7_9HELO</name>
<dbReference type="AlphaFoldDB" id="A0A3D8SYW7"/>
<reference evidence="2 3" key="1">
    <citation type="journal article" date="2018" name="IMA Fungus">
        <title>IMA Genome-F 9: Draft genome sequence of Annulohypoxylon stygium, Aspergillus mulundensis, Berkeleyomyces basicola (syn. Thielaviopsis basicola), Ceratocystis smalleyi, two Cercospora beticola strains, Coleophoma cylindrospora, Fusarium fracticaudum, Phialophora cf. hyalina, and Morchella septimelata.</title>
        <authorList>
            <person name="Wingfield B.D."/>
            <person name="Bills G.F."/>
            <person name="Dong Y."/>
            <person name="Huang W."/>
            <person name="Nel W.J."/>
            <person name="Swalarsk-Parry B.S."/>
            <person name="Vaghefi N."/>
            <person name="Wilken P.M."/>
            <person name="An Z."/>
            <person name="de Beer Z.W."/>
            <person name="De Vos L."/>
            <person name="Chen L."/>
            <person name="Duong T.A."/>
            <person name="Gao Y."/>
            <person name="Hammerbacher A."/>
            <person name="Kikkert J.R."/>
            <person name="Li Y."/>
            <person name="Li H."/>
            <person name="Li K."/>
            <person name="Li Q."/>
            <person name="Liu X."/>
            <person name="Ma X."/>
            <person name="Naidoo K."/>
            <person name="Pethybridge S.J."/>
            <person name="Sun J."/>
            <person name="Steenkamp E.T."/>
            <person name="van der Nest M.A."/>
            <person name="van Wyk S."/>
            <person name="Wingfield M.J."/>
            <person name="Xiong C."/>
            <person name="Yue Q."/>
            <person name="Zhang X."/>
        </authorList>
    </citation>
    <scope>NUCLEOTIDE SEQUENCE [LARGE SCALE GENOMIC DNA]</scope>
    <source>
        <strain evidence="2 3">BP5796</strain>
    </source>
</reference>
<feature type="region of interest" description="Disordered" evidence="1">
    <location>
        <begin position="91"/>
        <end position="151"/>
    </location>
</feature>
<accession>A0A3D8SYW7</accession>
<proteinExistence type="predicted"/>
<feature type="compositionally biased region" description="Basic and acidic residues" evidence="1">
    <location>
        <begin position="134"/>
        <end position="144"/>
    </location>
</feature>
<evidence type="ECO:0000256" key="1">
    <source>
        <dbReference type="SAM" id="MobiDB-lite"/>
    </source>
</evidence>
<protein>
    <submittedName>
        <fullName evidence="2">Uncharacterized protein</fullName>
    </submittedName>
</protein>
<organism evidence="2 3">
    <name type="scientific">Coleophoma crateriformis</name>
    <dbReference type="NCBI Taxonomy" id="565419"/>
    <lineage>
        <taxon>Eukaryota</taxon>
        <taxon>Fungi</taxon>
        <taxon>Dikarya</taxon>
        <taxon>Ascomycota</taxon>
        <taxon>Pezizomycotina</taxon>
        <taxon>Leotiomycetes</taxon>
        <taxon>Helotiales</taxon>
        <taxon>Dermateaceae</taxon>
        <taxon>Coleophoma</taxon>
    </lineage>
</organism>
<evidence type="ECO:0000313" key="3">
    <source>
        <dbReference type="Proteomes" id="UP000256328"/>
    </source>
</evidence>
<sequence>MWALGVVGGRFHSYHTVDILVTDSVADENRCLGYGEHGIRDAHEDSDSPWAARCPRPALATRLASHAQDLPRTSPSVPAVDRTRSGAFFRSAEADEQSGLVGQDAIDASGDPEAALDASAPRPATTTYQPTGGREPERKSDQHFGPDLMSPTLEPTLQACFPEIRTLLRVLLHRYGNPRHGVANWTHVRPPVPTLRSNPQATGTAARNRPGRLGFLLLWEPGPRRGRKTIVANVAPNTVARWMTSHYATSVSNNARELALPLSPPLLARMSLPFAASPR</sequence>
<gene>
    <name evidence="2" type="ORF">BP5796_02667</name>
</gene>